<dbReference type="Proteomes" id="UP001152797">
    <property type="component" value="Unassembled WGS sequence"/>
</dbReference>
<sequence length="282" mass="30829">MKVDGVIATIEIPETLVKAWWDHPNFQQFIEEFTTRNPTSKTLKQQSKGKVSSSSTGVGKPVSKRPRPVDLSRFIVDSEPGDCKLVEVPLVNIRLGSGCTGMPILSVTDGGPCIRNESGKPVTIPAGLVLCGWGKGKFREASRDKPLRPECEVTFDAKPDTLGVLDGKFGTFADFLNQAKEAKPDNVRFCYHTSAQEPDGEWKITQDHAVIFSVTDEDDGVKWSQAQAAKKLTPVAHWSTAATSVGWQLRWSLNGMQPVRPVVLVTAPIDLETGKIFALQNA</sequence>
<feature type="compositionally biased region" description="Low complexity" evidence="1">
    <location>
        <begin position="48"/>
        <end position="61"/>
    </location>
</feature>
<reference evidence="2" key="1">
    <citation type="submission" date="2022-10" db="EMBL/GenBank/DDBJ databases">
        <authorList>
            <person name="Chen Y."/>
            <person name="Dougan E. K."/>
            <person name="Chan C."/>
            <person name="Rhodes N."/>
            <person name="Thang M."/>
        </authorList>
    </citation>
    <scope>NUCLEOTIDE SEQUENCE</scope>
</reference>
<proteinExistence type="predicted"/>
<comment type="caution">
    <text evidence="2">The sequence shown here is derived from an EMBL/GenBank/DDBJ whole genome shotgun (WGS) entry which is preliminary data.</text>
</comment>
<gene>
    <name evidence="2" type="ORF">C1SCF055_LOCUS3817</name>
</gene>
<dbReference type="EMBL" id="CAMXCT020000209">
    <property type="protein sequence ID" value="CAL1128888.1"/>
    <property type="molecule type" value="Genomic_DNA"/>
</dbReference>
<dbReference type="EMBL" id="CAMXCT030000209">
    <property type="protein sequence ID" value="CAL4762825.1"/>
    <property type="molecule type" value="Genomic_DNA"/>
</dbReference>
<evidence type="ECO:0000313" key="2">
    <source>
        <dbReference type="EMBL" id="CAI3975513.1"/>
    </source>
</evidence>
<evidence type="ECO:0000313" key="4">
    <source>
        <dbReference type="Proteomes" id="UP001152797"/>
    </source>
</evidence>
<feature type="region of interest" description="Disordered" evidence="1">
    <location>
        <begin position="37"/>
        <end position="66"/>
    </location>
</feature>
<evidence type="ECO:0000256" key="1">
    <source>
        <dbReference type="SAM" id="MobiDB-lite"/>
    </source>
</evidence>
<dbReference type="AlphaFoldDB" id="A0A9P1FGN9"/>
<accession>A0A9P1FGN9</accession>
<dbReference type="EMBL" id="CAMXCT010000209">
    <property type="protein sequence ID" value="CAI3975513.1"/>
    <property type="molecule type" value="Genomic_DNA"/>
</dbReference>
<keyword evidence="4" id="KW-1185">Reference proteome</keyword>
<reference evidence="3" key="2">
    <citation type="submission" date="2024-04" db="EMBL/GenBank/DDBJ databases">
        <authorList>
            <person name="Chen Y."/>
            <person name="Shah S."/>
            <person name="Dougan E. K."/>
            <person name="Thang M."/>
            <person name="Chan C."/>
        </authorList>
    </citation>
    <scope>NUCLEOTIDE SEQUENCE [LARGE SCALE GENOMIC DNA]</scope>
</reference>
<evidence type="ECO:0000313" key="3">
    <source>
        <dbReference type="EMBL" id="CAL1128888.1"/>
    </source>
</evidence>
<protein>
    <submittedName>
        <fullName evidence="2">Uncharacterized protein</fullName>
    </submittedName>
</protein>
<organism evidence="2">
    <name type="scientific">Cladocopium goreaui</name>
    <dbReference type="NCBI Taxonomy" id="2562237"/>
    <lineage>
        <taxon>Eukaryota</taxon>
        <taxon>Sar</taxon>
        <taxon>Alveolata</taxon>
        <taxon>Dinophyceae</taxon>
        <taxon>Suessiales</taxon>
        <taxon>Symbiodiniaceae</taxon>
        <taxon>Cladocopium</taxon>
    </lineage>
</organism>
<feature type="compositionally biased region" description="Polar residues" evidence="1">
    <location>
        <begin position="37"/>
        <end position="46"/>
    </location>
</feature>
<name>A0A9P1FGN9_9DINO</name>
<dbReference type="OrthoDB" id="437129at2759"/>